<evidence type="ECO:0000259" key="1">
    <source>
        <dbReference type="SMART" id="SM00829"/>
    </source>
</evidence>
<dbReference type="InterPro" id="IPR013149">
    <property type="entry name" value="ADH-like_C"/>
</dbReference>
<dbReference type="Gene3D" id="3.40.50.720">
    <property type="entry name" value="NAD(P)-binding Rossmann-like Domain"/>
    <property type="match status" value="1"/>
</dbReference>
<dbReference type="GO" id="GO:0016491">
    <property type="term" value="F:oxidoreductase activity"/>
    <property type="evidence" value="ECO:0007669"/>
    <property type="project" value="InterPro"/>
</dbReference>
<name>A0A5D4XWQ2_9GAMM</name>
<dbReference type="OrthoDB" id="9785812at2"/>
<reference evidence="2 3" key="1">
    <citation type="submission" date="2019-08" db="EMBL/GenBank/DDBJ databases">
        <title>Luteimonas viscosus sp. nov., isolated from soil of a sunflower field.</title>
        <authorList>
            <person name="Jianli Z."/>
            <person name="Ying Z."/>
        </authorList>
    </citation>
    <scope>NUCLEOTIDE SEQUENCE [LARGE SCALE GENOMIC DNA]</scope>
    <source>
        <strain evidence="2 3">XBU10</strain>
    </source>
</reference>
<organism evidence="2 3">
    <name type="scientific">Luteimonas viscosa</name>
    <dbReference type="NCBI Taxonomy" id="1132694"/>
    <lineage>
        <taxon>Bacteria</taxon>
        <taxon>Pseudomonadati</taxon>
        <taxon>Pseudomonadota</taxon>
        <taxon>Gammaproteobacteria</taxon>
        <taxon>Lysobacterales</taxon>
        <taxon>Lysobacteraceae</taxon>
        <taxon>Luteimonas</taxon>
    </lineage>
</organism>
<dbReference type="InterPro" id="IPR020843">
    <property type="entry name" value="ER"/>
</dbReference>
<dbReference type="Gene3D" id="3.90.180.10">
    <property type="entry name" value="Medium-chain alcohol dehydrogenases, catalytic domain"/>
    <property type="match status" value="1"/>
</dbReference>
<feature type="domain" description="Enoyl reductase (ER)" evidence="1">
    <location>
        <begin position="10"/>
        <end position="325"/>
    </location>
</feature>
<dbReference type="SUPFAM" id="SSF50129">
    <property type="entry name" value="GroES-like"/>
    <property type="match status" value="1"/>
</dbReference>
<gene>
    <name evidence="2" type="ORF">FZO89_14285</name>
</gene>
<sequence length="331" mass="34643">MKAVVCEAWGAPDTLRVADLPLPVPGPGQVRVRVHVAAVNFPDALMVAGKYQFRPDFPFAPGAEFSGTVTAIGEGVAAPNVGDKVVGSAAFGAYAEEVVAEAGHVIVLPDDTDDAELELAGSFLLTYGTSWHALKDRAEARPGETLLVLGAGGGVGLAAVELGKRMGLHVIAAAASEAKRQAALSRGADETVDYTAEDFRERLKALTGGRGVDIVYDPVGGDIAESALRSVGWRGRYLVVGFAAGGIPKLPANLLLLKGSALVGVFWGDFVRREPEANAANTRQLLAWLREGALRPLISRRYPLSQAPAALEALLGREAVGKLVIVPQQPD</sequence>
<dbReference type="InterPro" id="IPR036291">
    <property type="entry name" value="NAD(P)-bd_dom_sf"/>
</dbReference>
<dbReference type="CDD" id="cd08241">
    <property type="entry name" value="QOR1"/>
    <property type="match status" value="1"/>
</dbReference>
<dbReference type="SMART" id="SM00829">
    <property type="entry name" value="PKS_ER"/>
    <property type="match status" value="1"/>
</dbReference>
<dbReference type="AlphaFoldDB" id="A0A5D4XWQ2"/>
<dbReference type="EMBL" id="VTFT01000001">
    <property type="protein sequence ID" value="TYT27330.1"/>
    <property type="molecule type" value="Genomic_DNA"/>
</dbReference>
<dbReference type="PANTHER" id="PTHR43677:SF4">
    <property type="entry name" value="QUINONE OXIDOREDUCTASE-LIKE PROTEIN 2"/>
    <property type="match status" value="1"/>
</dbReference>
<dbReference type="InterPro" id="IPR051397">
    <property type="entry name" value="Zn-ADH-like_protein"/>
</dbReference>
<dbReference type="InterPro" id="IPR013154">
    <property type="entry name" value="ADH-like_N"/>
</dbReference>
<proteinExistence type="predicted"/>
<dbReference type="Pfam" id="PF00107">
    <property type="entry name" value="ADH_zinc_N"/>
    <property type="match status" value="1"/>
</dbReference>
<dbReference type="Pfam" id="PF08240">
    <property type="entry name" value="ADH_N"/>
    <property type="match status" value="1"/>
</dbReference>
<evidence type="ECO:0000313" key="2">
    <source>
        <dbReference type="EMBL" id="TYT27330.1"/>
    </source>
</evidence>
<protein>
    <submittedName>
        <fullName evidence="2">NADPH:quinone oxidoreductase family protein</fullName>
    </submittedName>
</protein>
<keyword evidence="3" id="KW-1185">Reference proteome</keyword>
<accession>A0A5D4XWQ2</accession>
<dbReference type="SUPFAM" id="SSF51735">
    <property type="entry name" value="NAD(P)-binding Rossmann-fold domains"/>
    <property type="match status" value="1"/>
</dbReference>
<dbReference type="InterPro" id="IPR011032">
    <property type="entry name" value="GroES-like_sf"/>
</dbReference>
<dbReference type="RefSeq" id="WP_149103881.1">
    <property type="nucleotide sequence ID" value="NZ_VTFT01000001.1"/>
</dbReference>
<dbReference type="PANTHER" id="PTHR43677">
    <property type="entry name" value="SHORT-CHAIN DEHYDROGENASE/REDUCTASE"/>
    <property type="match status" value="1"/>
</dbReference>
<dbReference type="Proteomes" id="UP000324973">
    <property type="component" value="Unassembled WGS sequence"/>
</dbReference>
<evidence type="ECO:0000313" key="3">
    <source>
        <dbReference type="Proteomes" id="UP000324973"/>
    </source>
</evidence>
<comment type="caution">
    <text evidence="2">The sequence shown here is derived from an EMBL/GenBank/DDBJ whole genome shotgun (WGS) entry which is preliminary data.</text>
</comment>